<dbReference type="InterPro" id="IPR036505">
    <property type="entry name" value="Amidase/PGRP_sf"/>
</dbReference>
<comment type="similarity">
    <text evidence="1">Belongs to the N-acetylmuramoyl-L-alanine amidase 2 family.</text>
</comment>
<feature type="region of interest" description="Disordered" evidence="2">
    <location>
        <begin position="29"/>
        <end position="67"/>
    </location>
</feature>
<organism evidence="6 7">
    <name type="scientific">Streptomyces chlorus</name>
    <dbReference type="NCBI Taxonomy" id="887452"/>
    <lineage>
        <taxon>Bacteria</taxon>
        <taxon>Bacillati</taxon>
        <taxon>Actinomycetota</taxon>
        <taxon>Actinomycetes</taxon>
        <taxon>Kitasatosporales</taxon>
        <taxon>Streptomycetaceae</taxon>
        <taxon>Streptomyces</taxon>
    </lineage>
</organism>
<feature type="chain" id="PRO_5045260224" evidence="3">
    <location>
        <begin position="27"/>
        <end position="771"/>
    </location>
</feature>
<reference evidence="7" key="1">
    <citation type="journal article" date="2019" name="Int. J. Syst. Evol. Microbiol.">
        <title>The Global Catalogue of Microorganisms (GCM) 10K type strain sequencing project: providing services to taxonomists for standard genome sequencing and annotation.</title>
        <authorList>
            <consortium name="The Broad Institute Genomics Platform"/>
            <consortium name="The Broad Institute Genome Sequencing Center for Infectious Disease"/>
            <person name="Wu L."/>
            <person name="Ma J."/>
        </authorList>
    </citation>
    <scope>NUCLEOTIDE SEQUENCE [LARGE SCALE GENOMIC DNA]</scope>
    <source>
        <strain evidence="7">JCM 10411</strain>
    </source>
</reference>
<dbReference type="EMBL" id="JBHSOA010000034">
    <property type="protein sequence ID" value="MFC5853327.1"/>
    <property type="molecule type" value="Genomic_DNA"/>
</dbReference>
<comment type="caution">
    <text evidence="6">The sequence shown here is derived from an EMBL/GenBank/DDBJ whole genome shotgun (WGS) entry which is preliminary data.</text>
</comment>
<protein>
    <submittedName>
        <fullName evidence="6">Peptidoglycan recognition protein</fullName>
    </submittedName>
</protein>
<dbReference type="Pfam" id="PF01510">
    <property type="entry name" value="Amidase_2"/>
    <property type="match status" value="1"/>
</dbReference>
<feature type="compositionally biased region" description="Low complexity" evidence="2">
    <location>
        <begin position="234"/>
        <end position="256"/>
    </location>
</feature>
<feature type="compositionally biased region" description="Low complexity" evidence="2">
    <location>
        <begin position="100"/>
        <end position="111"/>
    </location>
</feature>
<keyword evidence="7" id="KW-1185">Reference proteome</keyword>
<dbReference type="RefSeq" id="WP_381363664.1">
    <property type="nucleotide sequence ID" value="NZ_JBHSOA010000034.1"/>
</dbReference>
<dbReference type="Gene3D" id="2.60.120.260">
    <property type="entry name" value="Galactose-binding domain-like"/>
    <property type="match status" value="1"/>
</dbReference>
<dbReference type="InterPro" id="IPR015510">
    <property type="entry name" value="PGRP"/>
</dbReference>
<evidence type="ECO:0000256" key="3">
    <source>
        <dbReference type="SAM" id="SignalP"/>
    </source>
</evidence>
<dbReference type="SMART" id="SM00644">
    <property type="entry name" value="Ami_2"/>
    <property type="match status" value="1"/>
</dbReference>
<dbReference type="PANTHER" id="PTHR11022">
    <property type="entry name" value="PEPTIDOGLYCAN RECOGNITION PROTEIN"/>
    <property type="match status" value="1"/>
</dbReference>
<dbReference type="Gene3D" id="3.40.80.10">
    <property type="entry name" value="Peptidoglycan recognition protein-like"/>
    <property type="match status" value="1"/>
</dbReference>
<feature type="compositionally biased region" description="Pro residues" evidence="2">
    <location>
        <begin position="224"/>
        <end position="233"/>
    </location>
</feature>
<gene>
    <name evidence="6" type="ORF">ACFPZI_16285</name>
</gene>
<dbReference type="SUPFAM" id="SSF55846">
    <property type="entry name" value="N-acetylmuramoyl-L-alanine amidase-like"/>
    <property type="match status" value="1"/>
</dbReference>
<dbReference type="PANTHER" id="PTHR11022:SF41">
    <property type="entry name" value="PEPTIDOGLYCAN-RECOGNITION PROTEIN LC-RELATED"/>
    <property type="match status" value="1"/>
</dbReference>
<dbReference type="Proteomes" id="UP001596180">
    <property type="component" value="Unassembled WGS sequence"/>
</dbReference>
<evidence type="ECO:0000313" key="7">
    <source>
        <dbReference type="Proteomes" id="UP001596180"/>
    </source>
</evidence>
<sequence length="771" mass="78607">MRTPRHFWKTAAIVAAGLSGALVLQSMTGQQTGSAPSNGAPGPVTSKAETTALGMSGDGTSASLGKRDTGPFSMLGVTWSAPSARVAGTVEVRTRQAGTQSWSSWLSLDGDSGQGESGALRGGTEPAWVGPSDGVEVRVDGEGTTRLPKGLRLDLVDPGSGEVTALDPAAYSLDEDETPDPSVSEPDPDPAPDTEPGTDASTDPGTAPQPDGTVSGTPSSEPAVPAPSSPEPSVPESSESEPSASSSPTASPSPSVSVPPAPPSTAPSPPITTRAAWGADESISPEEPGYLPGGRIKAVVVHHTAESNDYTCAQGPAVVRGIYAYHVKQLGWKDVGYNFLVDKCGTVYEGRKGGTDRPVMGAHAYGFNAETTGISVLGTYTSTAPSTAAMTSVARIAAWKLGQYGVDPTAAATLTAGDSGRSYFGKTWAKGAQLSLPAIHGHRDGYNTQCPGDAFYDKLATVRAWAGGAVSGLTLKSVTGAGASGSTTYTKSSVTVNWSATTPSALIAKYELLVDGKVAATTAGTATSAKATLTAGTHKVAVRAVHQSGKATTTAAATVLAETTAPTFTTKPNLALRTGTVNTTAVPLTLKWKATDGAALKEVRLTAPTAKTYGPTLTSAHHTAKSATATAWSLKAYDQAGNTATASVTGTPVILQETSATKSGTWSTKSSSNYLAGKSYTSSAKNASLTWTFTGRSVAWVASRATTSGQAHIYVDGAKTATVDLKSSTTKYRDAIWTKTWSTSAKHTVKIVVAGTGGRPAVTTDGLVYLK</sequence>
<dbReference type="CDD" id="cd06583">
    <property type="entry name" value="PGRP"/>
    <property type="match status" value="1"/>
</dbReference>
<feature type="domain" description="N-acetylmuramoyl-L-alanine amidase" evidence="4">
    <location>
        <begin position="284"/>
        <end position="452"/>
    </location>
</feature>
<feature type="region of interest" description="Disordered" evidence="2">
    <location>
        <begin position="95"/>
        <end position="290"/>
    </location>
</feature>
<dbReference type="InterPro" id="IPR006619">
    <property type="entry name" value="PGRP_domain_met/bac"/>
</dbReference>
<proteinExistence type="inferred from homology"/>
<evidence type="ECO:0000313" key="6">
    <source>
        <dbReference type="EMBL" id="MFC5853327.1"/>
    </source>
</evidence>
<accession>A0ABW1DXI1</accession>
<name>A0ABW1DXI1_9ACTN</name>
<keyword evidence="3" id="KW-0732">Signal</keyword>
<dbReference type="Gene3D" id="2.60.40.10">
    <property type="entry name" value="Immunoglobulins"/>
    <property type="match status" value="1"/>
</dbReference>
<feature type="signal peptide" evidence="3">
    <location>
        <begin position="1"/>
        <end position="26"/>
    </location>
</feature>
<evidence type="ECO:0000259" key="4">
    <source>
        <dbReference type="SMART" id="SM00644"/>
    </source>
</evidence>
<evidence type="ECO:0000259" key="5">
    <source>
        <dbReference type="SMART" id="SM00701"/>
    </source>
</evidence>
<evidence type="ECO:0000256" key="1">
    <source>
        <dbReference type="ARBA" id="ARBA00007553"/>
    </source>
</evidence>
<feature type="compositionally biased region" description="Pro residues" evidence="2">
    <location>
        <begin position="257"/>
        <end position="270"/>
    </location>
</feature>
<feature type="domain" description="Peptidoglycan recognition protein family" evidence="5">
    <location>
        <begin position="269"/>
        <end position="419"/>
    </location>
</feature>
<dbReference type="InterPro" id="IPR013783">
    <property type="entry name" value="Ig-like_fold"/>
</dbReference>
<evidence type="ECO:0000256" key="2">
    <source>
        <dbReference type="SAM" id="MobiDB-lite"/>
    </source>
</evidence>
<dbReference type="InterPro" id="IPR002502">
    <property type="entry name" value="Amidase_domain"/>
</dbReference>
<dbReference type="SMART" id="SM00701">
    <property type="entry name" value="PGRP"/>
    <property type="match status" value="1"/>
</dbReference>